<dbReference type="RefSeq" id="WP_131464416.1">
    <property type="nucleotide sequence ID" value="NZ_BAVR01000018.1"/>
</dbReference>
<dbReference type="Proteomes" id="UP000019109">
    <property type="component" value="Unassembled WGS sequence"/>
</dbReference>
<organism evidence="1 2">
    <name type="scientific">Acetivibrio straminisolvens JCM 21531</name>
    <dbReference type="NCBI Taxonomy" id="1294263"/>
    <lineage>
        <taxon>Bacteria</taxon>
        <taxon>Bacillati</taxon>
        <taxon>Bacillota</taxon>
        <taxon>Clostridia</taxon>
        <taxon>Eubacteriales</taxon>
        <taxon>Oscillospiraceae</taxon>
        <taxon>Acetivibrio</taxon>
    </lineage>
</organism>
<protein>
    <submittedName>
        <fullName evidence="1">Uncharacterized protein</fullName>
    </submittedName>
</protein>
<dbReference type="EMBL" id="BAVR01000018">
    <property type="protein sequence ID" value="GAE88452.1"/>
    <property type="molecule type" value="Genomic_DNA"/>
</dbReference>
<dbReference type="AlphaFoldDB" id="W4V5M1"/>
<accession>W4V5M1</accession>
<comment type="caution">
    <text evidence="1">The sequence shown here is derived from an EMBL/GenBank/DDBJ whole genome shotgun (WGS) entry which is preliminary data.</text>
</comment>
<keyword evidence="2" id="KW-1185">Reference proteome</keyword>
<proteinExistence type="predicted"/>
<sequence>MGINLPNFREVTPLEEYEINWTRYETLDEATAVSKADLIAKVTLKSKKEYIQDTKEIPEIPPEIPELYYTVFDFSVDEIYYCRDNDIKKGGSLKAFTTANSYDWTEELIEINENEECIVFFTKVQPMPEDAAKSYEIADYVLTSPVQLVFKKSKHGYEVHKDLILFSKNGVEIDSKELEINPDVMSQKEIMDRKRRKNFVVVKNEIKKIIEKIVEKDNETLCIC</sequence>
<gene>
    <name evidence="1" type="ORF">JCM21531_1896</name>
</gene>
<name>W4V5M1_9FIRM</name>
<evidence type="ECO:0000313" key="1">
    <source>
        <dbReference type="EMBL" id="GAE88452.1"/>
    </source>
</evidence>
<evidence type="ECO:0000313" key="2">
    <source>
        <dbReference type="Proteomes" id="UP000019109"/>
    </source>
</evidence>
<reference evidence="1" key="1">
    <citation type="journal article" date="2014" name="Genome Announc.">
        <title>Draft Genome Sequence of Clostridium straminisolvens Strain JCM 21531T, Isolated from a Cellulose-Degrading Bacterial Community.</title>
        <authorList>
            <person name="Yuki M."/>
            <person name="Oshima K."/>
            <person name="Suda W."/>
            <person name="Sakamoto M."/>
            <person name="Kitamura K."/>
            <person name="Iida T."/>
            <person name="Hattori M."/>
            <person name="Ohkuma M."/>
        </authorList>
    </citation>
    <scope>NUCLEOTIDE SEQUENCE [LARGE SCALE GENOMIC DNA]</scope>
    <source>
        <strain evidence="1">JCM 21531</strain>
    </source>
</reference>